<dbReference type="SUPFAM" id="SSF53822">
    <property type="entry name" value="Periplasmic binding protein-like I"/>
    <property type="match status" value="1"/>
</dbReference>
<evidence type="ECO:0000256" key="16">
    <source>
        <dbReference type="SAM" id="Coils"/>
    </source>
</evidence>
<keyword evidence="16" id="KW-0175">Coiled coil</keyword>
<evidence type="ECO:0000256" key="13">
    <source>
        <dbReference type="ARBA" id="ARBA00023293"/>
    </source>
</evidence>
<evidence type="ECO:0000256" key="8">
    <source>
        <dbReference type="ARBA" id="ARBA00023134"/>
    </source>
</evidence>
<evidence type="ECO:0000256" key="2">
    <source>
        <dbReference type="ARBA" id="ARBA00004479"/>
    </source>
</evidence>
<dbReference type="Pfam" id="PF07714">
    <property type="entry name" value="PK_Tyr_Ser-Thr"/>
    <property type="match status" value="1"/>
</dbReference>
<evidence type="ECO:0000256" key="4">
    <source>
        <dbReference type="ARBA" id="ARBA00022692"/>
    </source>
</evidence>
<evidence type="ECO:0000259" key="18">
    <source>
        <dbReference type="PROSITE" id="PS50125"/>
    </source>
</evidence>
<evidence type="ECO:0000256" key="7">
    <source>
        <dbReference type="ARBA" id="ARBA00022989"/>
    </source>
</evidence>
<gene>
    <name evidence="19" type="ORF">DPMN_026882</name>
</gene>
<keyword evidence="8" id="KW-0342">GTP-binding</keyword>
<dbReference type="InterPro" id="IPR000719">
    <property type="entry name" value="Prot_kinase_dom"/>
</dbReference>
<dbReference type="PROSITE" id="PS50125">
    <property type="entry name" value="GUANYLATE_CYCLASE_2"/>
    <property type="match status" value="1"/>
</dbReference>
<comment type="similarity">
    <text evidence="14">Belongs to the adenylyl cyclase class-4/guanylyl cyclase family.</text>
</comment>
<evidence type="ECO:0000256" key="12">
    <source>
        <dbReference type="ARBA" id="ARBA00023239"/>
    </source>
</evidence>
<dbReference type="EC" id="4.6.1.2" evidence="3 15"/>
<dbReference type="Gene3D" id="3.30.70.1230">
    <property type="entry name" value="Nucleotide cyclase"/>
    <property type="match status" value="1"/>
</dbReference>
<keyword evidence="9" id="KW-0472">Membrane</keyword>
<dbReference type="GO" id="GO:0004672">
    <property type="term" value="F:protein kinase activity"/>
    <property type="evidence" value="ECO:0007669"/>
    <property type="project" value="InterPro"/>
</dbReference>
<dbReference type="GO" id="GO:0004016">
    <property type="term" value="F:adenylate cyclase activity"/>
    <property type="evidence" value="ECO:0007669"/>
    <property type="project" value="TreeGrafter"/>
</dbReference>
<dbReference type="FunFam" id="3.30.70.1230:FF:000004">
    <property type="entry name" value="Guanylate cyclase"/>
    <property type="match status" value="1"/>
</dbReference>
<comment type="subcellular location">
    <subcellularLocation>
        <location evidence="2">Membrane</location>
        <topology evidence="2">Single-pass type I membrane protein</topology>
    </subcellularLocation>
</comment>
<evidence type="ECO:0000256" key="9">
    <source>
        <dbReference type="ARBA" id="ARBA00023136"/>
    </source>
</evidence>
<keyword evidence="4" id="KW-0812">Transmembrane</keyword>
<reference evidence="19" key="1">
    <citation type="journal article" date="2019" name="bioRxiv">
        <title>The Genome of the Zebra Mussel, Dreissena polymorpha: A Resource for Invasive Species Research.</title>
        <authorList>
            <person name="McCartney M.A."/>
            <person name="Auch B."/>
            <person name="Kono T."/>
            <person name="Mallez S."/>
            <person name="Zhang Y."/>
            <person name="Obille A."/>
            <person name="Becker A."/>
            <person name="Abrahante J.E."/>
            <person name="Garbe J."/>
            <person name="Badalamenti J.P."/>
            <person name="Herman A."/>
            <person name="Mangelson H."/>
            <person name="Liachko I."/>
            <person name="Sullivan S."/>
            <person name="Sone E.D."/>
            <person name="Koren S."/>
            <person name="Silverstein K.A.T."/>
            <person name="Beckman K.B."/>
            <person name="Gohl D.M."/>
        </authorList>
    </citation>
    <scope>NUCLEOTIDE SEQUENCE</scope>
    <source>
        <strain evidence="19">Duluth1</strain>
        <tissue evidence="19">Whole animal</tissue>
    </source>
</reference>
<evidence type="ECO:0000256" key="15">
    <source>
        <dbReference type="RuleBase" id="RU003431"/>
    </source>
</evidence>
<dbReference type="GO" id="GO:0004383">
    <property type="term" value="F:guanylate cyclase activity"/>
    <property type="evidence" value="ECO:0007669"/>
    <property type="project" value="UniProtKB-EC"/>
</dbReference>
<comment type="catalytic activity">
    <reaction evidence="1 15">
        <text>GTP = 3',5'-cyclic GMP + diphosphate</text>
        <dbReference type="Rhea" id="RHEA:13665"/>
        <dbReference type="ChEBI" id="CHEBI:33019"/>
        <dbReference type="ChEBI" id="CHEBI:37565"/>
        <dbReference type="ChEBI" id="CHEBI:57746"/>
        <dbReference type="EC" id="4.6.1.2"/>
    </reaction>
</comment>
<keyword evidence="12 14" id="KW-0456">Lyase</keyword>
<evidence type="ECO:0000313" key="19">
    <source>
        <dbReference type="EMBL" id="KAH3863877.1"/>
    </source>
</evidence>
<feature type="coiled-coil region" evidence="16">
    <location>
        <begin position="707"/>
        <end position="738"/>
    </location>
</feature>
<evidence type="ECO:0000256" key="11">
    <source>
        <dbReference type="ARBA" id="ARBA00023180"/>
    </source>
</evidence>
<dbReference type="PROSITE" id="PS50011">
    <property type="entry name" value="PROTEIN_KINASE_DOM"/>
    <property type="match status" value="1"/>
</dbReference>
<evidence type="ECO:0000256" key="14">
    <source>
        <dbReference type="RuleBase" id="RU000405"/>
    </source>
</evidence>
<keyword evidence="10" id="KW-0675">Receptor</keyword>
<organism evidence="19 20">
    <name type="scientific">Dreissena polymorpha</name>
    <name type="common">Zebra mussel</name>
    <name type="synonym">Mytilus polymorpha</name>
    <dbReference type="NCBI Taxonomy" id="45954"/>
    <lineage>
        <taxon>Eukaryota</taxon>
        <taxon>Metazoa</taxon>
        <taxon>Spiralia</taxon>
        <taxon>Lophotrochozoa</taxon>
        <taxon>Mollusca</taxon>
        <taxon>Bivalvia</taxon>
        <taxon>Autobranchia</taxon>
        <taxon>Heteroconchia</taxon>
        <taxon>Euheterodonta</taxon>
        <taxon>Imparidentia</taxon>
        <taxon>Neoheterodontei</taxon>
        <taxon>Myida</taxon>
        <taxon>Dreissenoidea</taxon>
        <taxon>Dreissenidae</taxon>
        <taxon>Dreissena</taxon>
    </lineage>
</organism>
<name>A0A9D4LU79_DREPO</name>
<evidence type="ECO:0000256" key="5">
    <source>
        <dbReference type="ARBA" id="ARBA00022729"/>
    </source>
</evidence>
<dbReference type="GO" id="GO:0035556">
    <property type="term" value="P:intracellular signal transduction"/>
    <property type="evidence" value="ECO:0007669"/>
    <property type="project" value="InterPro"/>
</dbReference>
<keyword evidence="5" id="KW-0732">Signal</keyword>
<keyword evidence="13 15" id="KW-0141">cGMP biosynthesis</keyword>
<evidence type="ECO:0000256" key="3">
    <source>
        <dbReference type="ARBA" id="ARBA00012202"/>
    </source>
</evidence>
<dbReference type="GO" id="GO:0001653">
    <property type="term" value="F:peptide receptor activity"/>
    <property type="evidence" value="ECO:0007669"/>
    <property type="project" value="TreeGrafter"/>
</dbReference>
<dbReference type="InterPro" id="IPR028082">
    <property type="entry name" value="Peripla_BP_I"/>
</dbReference>
<keyword evidence="7" id="KW-1133">Transmembrane helix</keyword>
<dbReference type="InterPro" id="IPR001054">
    <property type="entry name" value="A/G_cyclase"/>
</dbReference>
<dbReference type="GO" id="GO:0005524">
    <property type="term" value="F:ATP binding"/>
    <property type="evidence" value="ECO:0007669"/>
    <property type="project" value="InterPro"/>
</dbReference>
<dbReference type="CDD" id="cd07302">
    <property type="entry name" value="CHD"/>
    <property type="match status" value="1"/>
</dbReference>
<feature type="domain" description="Protein kinase" evidence="17">
    <location>
        <begin position="427"/>
        <end position="706"/>
    </location>
</feature>
<keyword evidence="11" id="KW-0325">Glycoprotein</keyword>
<dbReference type="PANTHER" id="PTHR11920">
    <property type="entry name" value="GUANYLYL CYCLASE"/>
    <property type="match status" value="1"/>
</dbReference>
<protein>
    <recommendedName>
        <fullName evidence="3 15">Guanylate cyclase</fullName>
        <ecNumber evidence="3 15">4.6.1.2</ecNumber>
    </recommendedName>
</protein>
<dbReference type="InterPro" id="IPR001245">
    <property type="entry name" value="Ser-Thr/Tyr_kinase_cat_dom"/>
</dbReference>
<feature type="domain" description="Guanylate cyclase" evidence="18">
    <location>
        <begin position="770"/>
        <end position="900"/>
    </location>
</feature>
<reference evidence="19" key="2">
    <citation type="submission" date="2020-11" db="EMBL/GenBank/DDBJ databases">
        <authorList>
            <person name="McCartney M.A."/>
            <person name="Auch B."/>
            <person name="Kono T."/>
            <person name="Mallez S."/>
            <person name="Becker A."/>
            <person name="Gohl D.M."/>
            <person name="Silverstein K.A.T."/>
            <person name="Koren S."/>
            <person name="Bechman K.B."/>
            <person name="Herman A."/>
            <person name="Abrahante J.E."/>
            <person name="Garbe J."/>
        </authorList>
    </citation>
    <scope>NUCLEOTIDE SEQUENCE</scope>
    <source>
        <strain evidence="19">Duluth1</strain>
        <tissue evidence="19">Whole animal</tissue>
    </source>
</reference>
<dbReference type="Gene3D" id="3.40.50.2300">
    <property type="match status" value="2"/>
</dbReference>
<dbReference type="FunFam" id="1.10.510.10:FF:000420">
    <property type="entry name" value="Guanylate cyclase"/>
    <property type="match status" value="1"/>
</dbReference>
<dbReference type="GO" id="GO:0007168">
    <property type="term" value="P:receptor guanylyl cyclase signaling pathway"/>
    <property type="evidence" value="ECO:0007669"/>
    <property type="project" value="TreeGrafter"/>
</dbReference>
<accession>A0A9D4LU79</accession>
<evidence type="ECO:0000256" key="10">
    <source>
        <dbReference type="ARBA" id="ARBA00023170"/>
    </source>
</evidence>
<dbReference type="InterPro" id="IPR001828">
    <property type="entry name" value="ANF_lig-bd_rcpt"/>
</dbReference>
<dbReference type="GO" id="GO:0005886">
    <property type="term" value="C:plasma membrane"/>
    <property type="evidence" value="ECO:0007669"/>
    <property type="project" value="TreeGrafter"/>
</dbReference>
<evidence type="ECO:0000259" key="17">
    <source>
        <dbReference type="PROSITE" id="PS50011"/>
    </source>
</evidence>
<dbReference type="InterPro" id="IPR018297">
    <property type="entry name" value="A/G_cyclase_CS"/>
</dbReference>
<dbReference type="SUPFAM" id="SSF55073">
    <property type="entry name" value="Nucleotide cyclase"/>
    <property type="match status" value="1"/>
</dbReference>
<dbReference type="CDD" id="cd14042">
    <property type="entry name" value="PK_GC-A_B"/>
    <property type="match status" value="1"/>
</dbReference>
<comment type="caution">
    <text evidence="19">The sequence shown here is derived from an EMBL/GenBank/DDBJ whole genome shotgun (WGS) entry which is preliminary data.</text>
</comment>
<feature type="non-terminal residue" evidence="19">
    <location>
        <position position="1"/>
    </location>
</feature>
<dbReference type="InterPro" id="IPR050401">
    <property type="entry name" value="Cyclic_nucleotide_synthase"/>
</dbReference>
<proteinExistence type="inferred from homology"/>
<sequence>FCSEVDVSNSDKYPTFARTKPTDSQISRSVVSILKKFDWDKITFVHTDELELEHTAGTIFELLQNNGIEVTFRKTYKGPYFHEHTVNPFIRIVQETYVDTRIYVMLGQSYEFVGLMDHMYDRGLLETGEYFVVGVHIGQYDPHDAQLYFRGIFGEKDVRGVTQEAFKYFIGVVHSPPVYPEYDTFKRVVNRYLELPPFNFTNHYRDYGGLKKLKPETAYLYDAVWLYAKAVNECLAEGLNYTDGRLIISKIKGKSYKSAMGYILRINHLGDSEGNYSLVARDILRDDSTREALAQNTTQYGIYPVGVFRLNEDVFALPTYHFYEGRSIQWPNGKSPIDEPECGFRGEKCIPEKTHTREILSGVAGGLVLIVSIVGYLVYRNWKYENELASLLWKLDYKDIDFKDHFAGTMSSKCGPKGRRTAVVRVNSQMSLVSQGDFEFRQLFTCVATYKGMVVAVRKIRKKHIELTRNVKKELKVMRDLRHENINPFIGACVDTPQIFVVTAYCSKGSLQDILENEDIQLDDMFRASLVFDIIRGMAYLHDSEVRSHGKLKSSNCVVDSRWVLKITDFGLHEFLDGEDEEDEGDFAKYRNLLWKAPELLRMERSPRRGTQEGDVYSFAIILYEIHGRKGPFGDLELSPTCIVTRVTSGRGDVPFRPHLGDLLTTSKLVTDVIRDCWDEEPSRRPDFKTIRSRLKPIQKGMRPNILDNMISIMEKYASNLEALVEERTDQLREEKKKTEEILLQMLPKAVTEQLKRGKVVEAEQFDCVTIYFSDICGFTALSAYSTPMQVVNLLNDMYTLFDSIIENYDVYKVETIGDAYMVCSGLPKRNGINHAGEIASMSLHLLKAIKQFKIRHRPDDTIKLRIGIHSGPCVAGVVGLKMPRYCLFGDTVNTASRMESNGLPLKIHCSVPCKRLLDLLGGYIVRERGIVSMKGKGEVLTFWLLGENKQRRLTRLESLLSDNGTGFFAQKSNDISDDVNDNGITIATTSSVVDELDDLSPKISHVSPCEEHAWSRFRASNFEHEKPKHSVSSASGSHGERSIDSNSGDIIISGHETQYENNTCYETSNDSLMESTLLPSKENPDFSVHHVPQNHYVDFPCNDPCITQSSDNNRDFIGSNGQTTNETATSVDTFLAKNQTDVCIDVDNINNNEGLLLNDQSDLCNGMYSVRDKDSRRNNFDYQNQIEMTPLLGDIKSNTDI</sequence>
<dbReference type="Proteomes" id="UP000828390">
    <property type="component" value="Unassembled WGS sequence"/>
</dbReference>
<dbReference type="Pfam" id="PF00211">
    <property type="entry name" value="Guanylate_cyc"/>
    <property type="match status" value="1"/>
</dbReference>
<dbReference type="PROSITE" id="PS00452">
    <property type="entry name" value="GUANYLATE_CYCLASE_1"/>
    <property type="match status" value="1"/>
</dbReference>
<evidence type="ECO:0000256" key="1">
    <source>
        <dbReference type="ARBA" id="ARBA00001436"/>
    </source>
</evidence>
<dbReference type="SMART" id="SM00044">
    <property type="entry name" value="CYCc"/>
    <property type="match status" value="1"/>
</dbReference>
<dbReference type="AlphaFoldDB" id="A0A9D4LU79"/>
<dbReference type="InterPro" id="IPR011009">
    <property type="entry name" value="Kinase-like_dom_sf"/>
</dbReference>
<evidence type="ECO:0000313" key="20">
    <source>
        <dbReference type="Proteomes" id="UP000828390"/>
    </source>
</evidence>
<dbReference type="Gene3D" id="1.10.510.10">
    <property type="entry name" value="Transferase(Phosphotransferase) domain 1"/>
    <property type="match status" value="1"/>
</dbReference>
<keyword evidence="20" id="KW-1185">Reference proteome</keyword>
<dbReference type="InterPro" id="IPR029787">
    <property type="entry name" value="Nucleotide_cyclase"/>
</dbReference>
<keyword evidence="6" id="KW-0547">Nucleotide-binding</keyword>
<dbReference type="GO" id="GO:0005525">
    <property type="term" value="F:GTP binding"/>
    <property type="evidence" value="ECO:0007669"/>
    <property type="project" value="UniProtKB-KW"/>
</dbReference>
<dbReference type="PANTHER" id="PTHR11920:SF335">
    <property type="entry name" value="GUANYLATE CYCLASE"/>
    <property type="match status" value="1"/>
</dbReference>
<dbReference type="SUPFAM" id="SSF56112">
    <property type="entry name" value="Protein kinase-like (PK-like)"/>
    <property type="match status" value="1"/>
</dbReference>
<evidence type="ECO:0000256" key="6">
    <source>
        <dbReference type="ARBA" id="ARBA00022741"/>
    </source>
</evidence>
<dbReference type="Pfam" id="PF01094">
    <property type="entry name" value="ANF_receptor"/>
    <property type="match status" value="1"/>
</dbReference>
<dbReference type="EMBL" id="JAIWYP010000002">
    <property type="protein sequence ID" value="KAH3863877.1"/>
    <property type="molecule type" value="Genomic_DNA"/>
</dbReference>